<dbReference type="RefSeq" id="WP_150720445.1">
    <property type="nucleotide sequence ID" value="NZ_CABPRV010000002.1"/>
</dbReference>
<dbReference type="Proteomes" id="UP000366065">
    <property type="component" value="Unassembled WGS sequence"/>
</dbReference>
<dbReference type="EMBL" id="CABPRV010000002">
    <property type="protein sequence ID" value="VVD83842.1"/>
    <property type="molecule type" value="Genomic_DNA"/>
</dbReference>
<dbReference type="InterPro" id="IPR035996">
    <property type="entry name" value="4pyrrol_Methylase_sf"/>
</dbReference>
<evidence type="ECO:0000313" key="1">
    <source>
        <dbReference type="EMBL" id="VVD83842.1"/>
    </source>
</evidence>
<name>A0ABY6W061_9BURK</name>
<organism evidence="1 2">
    <name type="scientific">Pandoraea capi</name>
    <dbReference type="NCBI Taxonomy" id="2508286"/>
    <lineage>
        <taxon>Bacteria</taxon>
        <taxon>Pseudomonadati</taxon>
        <taxon>Pseudomonadota</taxon>
        <taxon>Betaproteobacteria</taxon>
        <taxon>Burkholderiales</taxon>
        <taxon>Burkholderiaceae</taxon>
        <taxon>Pandoraea</taxon>
    </lineage>
</organism>
<comment type="caution">
    <text evidence="1">The sequence shown here is derived from an EMBL/GenBank/DDBJ whole genome shotgun (WGS) entry which is preliminary data.</text>
</comment>
<gene>
    <name evidence="1" type="ORF">PCA20602_01268</name>
</gene>
<protein>
    <submittedName>
        <fullName evidence="1">Uncharacterized protein</fullName>
    </submittedName>
</protein>
<keyword evidence="2" id="KW-1185">Reference proteome</keyword>
<dbReference type="SUPFAM" id="SSF53790">
    <property type="entry name" value="Tetrapyrrole methylase"/>
    <property type="match status" value="1"/>
</dbReference>
<sequence>MMTAVSEAMGCPDVRSSVDVSPHSDLYDLRPAIRIVEEAANVVFAGAAELDHAMGRLTLTIVTPQGKQTVAQWFGANQDDTDTAGVLVRSHLATFPNGFAHLVRKQTIHRVADDAARLLKILSPHTRAAMMQRWSMPGDRSLHVSADHCIAADIPGSGFRCLLIGKAVGERGLHLTQDEAVQLMLARPVGDDDGRTVLDMLPALTTHHPETTAHLLRALIDTNGRMPSTLDADALHALAISVFEALRHDGRRTVFCEA</sequence>
<evidence type="ECO:0000313" key="2">
    <source>
        <dbReference type="Proteomes" id="UP000366065"/>
    </source>
</evidence>
<reference evidence="1 2" key="1">
    <citation type="submission" date="2019-08" db="EMBL/GenBank/DDBJ databases">
        <authorList>
            <person name="Peeters C."/>
        </authorList>
    </citation>
    <scope>NUCLEOTIDE SEQUENCE [LARGE SCALE GENOMIC DNA]</scope>
    <source>
        <strain evidence="1 2">LMG 20602</strain>
    </source>
</reference>
<accession>A0ABY6W061</accession>
<proteinExistence type="predicted"/>